<sequence>MATKKLREIEEIKKEIEEPARNLNTMPVQQGIAQPQTQQIQTNPISQLQVQQPLNQPQSIPPPQQVPTPPVQPQFIPPQFQQAPGQMFDPRFQPPLNILQRVSEYGQKPSSAGLIITFVLIFFLLFLTGALIALFLFKDELSSIFGSLI</sequence>
<feature type="transmembrane region" description="Helical" evidence="2">
    <location>
        <begin position="114"/>
        <end position="137"/>
    </location>
</feature>
<dbReference type="AlphaFoldDB" id="A0A0F9L7N5"/>
<keyword evidence="2" id="KW-1133">Transmembrane helix</keyword>
<accession>A0A0F9L7N5</accession>
<feature type="compositionally biased region" description="Low complexity" evidence="1">
    <location>
        <begin position="27"/>
        <end position="58"/>
    </location>
</feature>
<reference evidence="3" key="1">
    <citation type="journal article" date="2015" name="Nature">
        <title>Complex archaea that bridge the gap between prokaryotes and eukaryotes.</title>
        <authorList>
            <person name="Spang A."/>
            <person name="Saw J.H."/>
            <person name="Jorgensen S.L."/>
            <person name="Zaremba-Niedzwiedzka K."/>
            <person name="Martijn J."/>
            <person name="Lind A.E."/>
            <person name="van Eijk R."/>
            <person name="Schleper C."/>
            <person name="Guy L."/>
            <person name="Ettema T.J."/>
        </authorList>
    </citation>
    <scope>NUCLEOTIDE SEQUENCE</scope>
</reference>
<evidence type="ECO:0000313" key="3">
    <source>
        <dbReference type="EMBL" id="KKM23570.1"/>
    </source>
</evidence>
<feature type="compositionally biased region" description="Pro residues" evidence="1">
    <location>
        <begin position="59"/>
        <end position="76"/>
    </location>
</feature>
<dbReference type="EMBL" id="LAZR01013098">
    <property type="protein sequence ID" value="KKM23570.1"/>
    <property type="molecule type" value="Genomic_DNA"/>
</dbReference>
<comment type="caution">
    <text evidence="3">The sequence shown here is derived from an EMBL/GenBank/DDBJ whole genome shotgun (WGS) entry which is preliminary data.</text>
</comment>
<evidence type="ECO:0000256" key="1">
    <source>
        <dbReference type="SAM" id="MobiDB-lite"/>
    </source>
</evidence>
<protein>
    <submittedName>
        <fullName evidence="3">Uncharacterized protein</fullName>
    </submittedName>
</protein>
<proteinExistence type="predicted"/>
<name>A0A0F9L7N5_9ZZZZ</name>
<keyword evidence="2" id="KW-0812">Transmembrane</keyword>
<feature type="region of interest" description="Disordered" evidence="1">
    <location>
        <begin position="18"/>
        <end position="87"/>
    </location>
</feature>
<evidence type="ECO:0000256" key="2">
    <source>
        <dbReference type="SAM" id="Phobius"/>
    </source>
</evidence>
<gene>
    <name evidence="3" type="ORF">LCGC14_1613830</name>
</gene>
<feature type="compositionally biased region" description="Low complexity" evidence="1">
    <location>
        <begin position="77"/>
        <end position="86"/>
    </location>
</feature>
<organism evidence="3">
    <name type="scientific">marine sediment metagenome</name>
    <dbReference type="NCBI Taxonomy" id="412755"/>
    <lineage>
        <taxon>unclassified sequences</taxon>
        <taxon>metagenomes</taxon>
        <taxon>ecological metagenomes</taxon>
    </lineage>
</organism>
<keyword evidence="2" id="KW-0472">Membrane</keyword>